<keyword evidence="3" id="KW-1185">Reference proteome</keyword>
<accession>A0A2P8DY95</accession>
<proteinExistence type="predicted"/>
<dbReference type="GO" id="GO:0004074">
    <property type="term" value="F:biliverdin reductase [NAD(P)H] activity"/>
    <property type="evidence" value="ECO:0007669"/>
    <property type="project" value="TreeGrafter"/>
</dbReference>
<organism evidence="2 3">
    <name type="scientific">Haloactinopolyspora alba</name>
    <dbReference type="NCBI Taxonomy" id="648780"/>
    <lineage>
        <taxon>Bacteria</taxon>
        <taxon>Bacillati</taxon>
        <taxon>Actinomycetota</taxon>
        <taxon>Actinomycetes</taxon>
        <taxon>Jiangellales</taxon>
        <taxon>Jiangellaceae</taxon>
        <taxon>Haloactinopolyspora</taxon>
    </lineage>
</organism>
<dbReference type="Pfam" id="PF13460">
    <property type="entry name" value="NAD_binding_10"/>
    <property type="match status" value="1"/>
</dbReference>
<reference evidence="2 3" key="1">
    <citation type="submission" date="2018-03" db="EMBL/GenBank/DDBJ databases">
        <title>Genomic Encyclopedia of Archaeal and Bacterial Type Strains, Phase II (KMG-II): from individual species to whole genera.</title>
        <authorList>
            <person name="Goeker M."/>
        </authorList>
    </citation>
    <scope>NUCLEOTIDE SEQUENCE [LARGE SCALE GENOMIC DNA]</scope>
    <source>
        <strain evidence="2 3">DSM 45211</strain>
    </source>
</reference>
<dbReference type="Proteomes" id="UP000243528">
    <property type="component" value="Unassembled WGS sequence"/>
</dbReference>
<dbReference type="InterPro" id="IPR036291">
    <property type="entry name" value="NAD(P)-bd_dom_sf"/>
</dbReference>
<name>A0A2P8DY95_9ACTN</name>
<dbReference type="GO" id="GO:0042602">
    <property type="term" value="F:riboflavin reductase (NADPH) activity"/>
    <property type="evidence" value="ECO:0007669"/>
    <property type="project" value="TreeGrafter"/>
</dbReference>
<dbReference type="InterPro" id="IPR016040">
    <property type="entry name" value="NAD(P)-bd_dom"/>
</dbReference>
<dbReference type="OrthoDB" id="3763081at2"/>
<evidence type="ECO:0000313" key="3">
    <source>
        <dbReference type="Proteomes" id="UP000243528"/>
    </source>
</evidence>
<comment type="caution">
    <text evidence="2">The sequence shown here is derived from an EMBL/GenBank/DDBJ whole genome shotgun (WGS) entry which is preliminary data.</text>
</comment>
<dbReference type="SUPFAM" id="SSF51735">
    <property type="entry name" value="NAD(P)-binding Rossmann-fold domains"/>
    <property type="match status" value="1"/>
</dbReference>
<dbReference type="Gene3D" id="3.40.50.720">
    <property type="entry name" value="NAD(P)-binding Rossmann-like Domain"/>
    <property type="match status" value="1"/>
</dbReference>
<protein>
    <submittedName>
        <fullName evidence="2">Putative NADH-flavin reductase</fullName>
    </submittedName>
</protein>
<gene>
    <name evidence="2" type="ORF">CLV30_111150</name>
</gene>
<evidence type="ECO:0000313" key="2">
    <source>
        <dbReference type="EMBL" id="PSL02195.1"/>
    </source>
</evidence>
<dbReference type="InterPro" id="IPR051606">
    <property type="entry name" value="Polyketide_Oxido-like"/>
</dbReference>
<dbReference type="EMBL" id="PYGE01000011">
    <property type="protein sequence ID" value="PSL02195.1"/>
    <property type="molecule type" value="Genomic_DNA"/>
</dbReference>
<dbReference type="PANTHER" id="PTHR43355:SF2">
    <property type="entry name" value="FLAVIN REDUCTASE (NADPH)"/>
    <property type="match status" value="1"/>
</dbReference>
<dbReference type="PANTHER" id="PTHR43355">
    <property type="entry name" value="FLAVIN REDUCTASE (NADPH)"/>
    <property type="match status" value="1"/>
</dbReference>
<feature type="domain" description="NAD(P)-binding" evidence="1">
    <location>
        <begin position="7"/>
        <end position="198"/>
    </location>
</feature>
<dbReference type="RefSeq" id="WP_106538188.1">
    <property type="nucleotide sequence ID" value="NZ_PYGE01000011.1"/>
</dbReference>
<sequence length="210" mass="22224">MHIAVLGATGRTGRHLVDQALDRGHTITAVVRDPARLPRTSTEQLNVATADVMDPAALAAVLTGHDAVVSAIGPVGRGPSSACTDSARALTEAMPRAAVGRLVVISAAGITTAGDGPFTRIVVKPLLNRFLRHSFADMRGMEREVTGSDLDWTIVRPPQLTDRPFTGRYRRSVGSNVRRGFRVCRADLAHAVLDAADDSALTRTTLSVAA</sequence>
<evidence type="ECO:0000259" key="1">
    <source>
        <dbReference type="Pfam" id="PF13460"/>
    </source>
</evidence>
<dbReference type="AlphaFoldDB" id="A0A2P8DY95"/>